<evidence type="ECO:0000313" key="4">
    <source>
        <dbReference type="Proteomes" id="UP000250079"/>
    </source>
</evidence>
<proteinExistence type="predicted"/>
<dbReference type="InterPro" id="IPR052344">
    <property type="entry name" value="Transposase-related"/>
</dbReference>
<dbReference type="EMBL" id="CP018632">
    <property type="protein sequence ID" value="ASJ72453.1"/>
    <property type="molecule type" value="Genomic_DNA"/>
</dbReference>
<evidence type="ECO:0000259" key="1">
    <source>
        <dbReference type="Pfam" id="PF03050"/>
    </source>
</evidence>
<accession>A0A2Z2NML4</accession>
<keyword evidence="4" id="KW-1185">Reference proteome</keyword>
<dbReference type="RefSeq" id="WP_088917762.1">
    <property type="nucleotide sequence ID" value="NZ_CP018632.1"/>
</dbReference>
<dbReference type="PANTHER" id="PTHR33678">
    <property type="entry name" value="BLL1576 PROTEIN"/>
    <property type="match status" value="1"/>
</dbReference>
<dbReference type="KEGG" id="gai:IMCC3135_11815"/>
<sequence>MMHLGLVKLRLPYPLRFVLANHPLVLGRIKALFYAQNNWEALTAFMKNASLPVDNNPVESAIRPFALGRKNWLYTASPRGAKASAFMYTLVESAKACGLEPRAYLQALLERYPFATTEEERRQLLPMFIKIG</sequence>
<dbReference type="AlphaFoldDB" id="A0A2Z2NML4"/>
<feature type="domain" description="Transposase IS66 C-terminal" evidence="2">
    <location>
        <begin position="89"/>
        <end position="126"/>
    </location>
</feature>
<dbReference type="OrthoDB" id="9800877at2"/>
<name>A0A2Z2NML4_9GAMM</name>
<protein>
    <submittedName>
        <fullName evidence="3">Uncharacterized protein</fullName>
    </submittedName>
</protein>
<dbReference type="InterPro" id="IPR039552">
    <property type="entry name" value="IS66_C"/>
</dbReference>
<dbReference type="Proteomes" id="UP000250079">
    <property type="component" value="Chromosome"/>
</dbReference>
<dbReference type="Pfam" id="PF13817">
    <property type="entry name" value="DDE_Tnp_IS66_C"/>
    <property type="match status" value="1"/>
</dbReference>
<feature type="domain" description="Transposase IS66 central" evidence="1">
    <location>
        <begin position="30"/>
        <end position="82"/>
    </location>
</feature>
<evidence type="ECO:0000259" key="2">
    <source>
        <dbReference type="Pfam" id="PF13817"/>
    </source>
</evidence>
<dbReference type="InterPro" id="IPR004291">
    <property type="entry name" value="Transposase_IS66_central"/>
</dbReference>
<dbReference type="PANTHER" id="PTHR33678:SF1">
    <property type="entry name" value="BLL1576 PROTEIN"/>
    <property type="match status" value="1"/>
</dbReference>
<organism evidence="3 4">
    <name type="scientific">Granulosicoccus antarcticus IMCC3135</name>
    <dbReference type="NCBI Taxonomy" id="1192854"/>
    <lineage>
        <taxon>Bacteria</taxon>
        <taxon>Pseudomonadati</taxon>
        <taxon>Pseudomonadota</taxon>
        <taxon>Gammaproteobacteria</taxon>
        <taxon>Chromatiales</taxon>
        <taxon>Granulosicoccaceae</taxon>
        <taxon>Granulosicoccus</taxon>
    </lineage>
</organism>
<reference evidence="3 4" key="1">
    <citation type="submission" date="2016-12" db="EMBL/GenBank/DDBJ databases">
        <authorList>
            <person name="Song W.-J."/>
            <person name="Kurnit D.M."/>
        </authorList>
    </citation>
    <scope>NUCLEOTIDE SEQUENCE [LARGE SCALE GENOMIC DNA]</scope>
    <source>
        <strain evidence="3 4">IMCC3135</strain>
    </source>
</reference>
<dbReference type="Pfam" id="PF03050">
    <property type="entry name" value="DDE_Tnp_IS66"/>
    <property type="match status" value="1"/>
</dbReference>
<gene>
    <name evidence="3" type="ORF">IMCC3135_11815</name>
</gene>
<evidence type="ECO:0000313" key="3">
    <source>
        <dbReference type="EMBL" id="ASJ72453.1"/>
    </source>
</evidence>